<reference evidence="6" key="1">
    <citation type="submission" date="2023-10" db="EMBL/GenBank/DDBJ databases">
        <title>Screening of Alkalihalophilus pseudofirmusBZ-TG-HK211 and Its Alleviation of Salt Stress on Rapeseed Growth.</title>
        <authorList>
            <person name="Zhao B."/>
            <person name="Guo T."/>
        </authorList>
    </citation>
    <scope>NUCLEOTIDE SEQUENCE</scope>
    <source>
        <strain evidence="6">BZ-TG-HK211</strain>
    </source>
</reference>
<evidence type="ECO:0000256" key="1">
    <source>
        <dbReference type="ARBA" id="ARBA00023015"/>
    </source>
</evidence>
<name>A0AAJ2KYF3_ALKPS</name>
<dbReference type="PRINTS" id="PR00455">
    <property type="entry name" value="HTHTETR"/>
</dbReference>
<dbReference type="EMBL" id="JAWJAY010000001">
    <property type="protein sequence ID" value="MDV2884083.1"/>
    <property type="molecule type" value="Genomic_DNA"/>
</dbReference>
<dbReference type="GO" id="GO:0003677">
    <property type="term" value="F:DNA binding"/>
    <property type="evidence" value="ECO:0007669"/>
    <property type="project" value="UniProtKB-UniRule"/>
</dbReference>
<evidence type="ECO:0000256" key="3">
    <source>
        <dbReference type="ARBA" id="ARBA00023163"/>
    </source>
</evidence>
<dbReference type="Gene3D" id="1.10.10.60">
    <property type="entry name" value="Homeodomain-like"/>
    <property type="match status" value="1"/>
</dbReference>
<dbReference type="RefSeq" id="WP_323465807.1">
    <property type="nucleotide sequence ID" value="NZ_CP144224.1"/>
</dbReference>
<comment type="caution">
    <text evidence="6">The sequence shown here is derived from an EMBL/GenBank/DDBJ whole genome shotgun (WGS) entry which is preliminary data.</text>
</comment>
<protein>
    <submittedName>
        <fullName evidence="6">TetR/AcrR family transcriptional regulator</fullName>
    </submittedName>
</protein>
<dbReference type="AlphaFoldDB" id="A0AAJ2KYF3"/>
<dbReference type="InterPro" id="IPR009057">
    <property type="entry name" value="Homeodomain-like_sf"/>
</dbReference>
<dbReference type="SUPFAM" id="SSF48498">
    <property type="entry name" value="Tetracyclin repressor-like, C-terminal domain"/>
    <property type="match status" value="1"/>
</dbReference>
<keyword evidence="2 4" id="KW-0238">DNA-binding</keyword>
<dbReference type="InterPro" id="IPR036271">
    <property type="entry name" value="Tet_transcr_reg_TetR-rel_C_sf"/>
</dbReference>
<evidence type="ECO:0000313" key="7">
    <source>
        <dbReference type="Proteomes" id="UP001285636"/>
    </source>
</evidence>
<gene>
    <name evidence="6" type="ORF">RYX45_02765</name>
</gene>
<evidence type="ECO:0000313" key="6">
    <source>
        <dbReference type="EMBL" id="MDV2884083.1"/>
    </source>
</evidence>
<dbReference type="Gene3D" id="1.10.357.10">
    <property type="entry name" value="Tetracycline Repressor, domain 2"/>
    <property type="match status" value="1"/>
</dbReference>
<dbReference type="Proteomes" id="UP001285636">
    <property type="component" value="Unassembled WGS sequence"/>
</dbReference>
<proteinExistence type="predicted"/>
<dbReference type="InterPro" id="IPR001647">
    <property type="entry name" value="HTH_TetR"/>
</dbReference>
<sequence>MTAQKIKQVSLNLFAEKGFEGTSLSGIAKGVGIKKPSIYAHFINKDDIYLAVFEEVFSKYVHAITEAYEEIQSRPVEEKIYHLLHTTCKYSSQHQASIVMFKRAILFPPPHLKEIIQKKALEFEKKQEEILSQLFTEAIEKGMIAKQPIEQLISSYFCILDGNVFHLFFYKEHQKLDNEAHEAHNQERMMNIWKIYWQGLCVDKEAGLRL</sequence>
<feature type="domain" description="HTH tetR-type" evidence="5">
    <location>
        <begin position="1"/>
        <end position="60"/>
    </location>
</feature>
<organism evidence="6 7">
    <name type="scientific">Alkalihalophilus pseudofirmus</name>
    <name type="common">Bacillus pseudofirmus</name>
    <dbReference type="NCBI Taxonomy" id="79885"/>
    <lineage>
        <taxon>Bacteria</taxon>
        <taxon>Bacillati</taxon>
        <taxon>Bacillota</taxon>
        <taxon>Bacilli</taxon>
        <taxon>Bacillales</taxon>
        <taxon>Bacillaceae</taxon>
        <taxon>Alkalihalophilus</taxon>
    </lineage>
</organism>
<evidence type="ECO:0000256" key="4">
    <source>
        <dbReference type="PROSITE-ProRule" id="PRU00335"/>
    </source>
</evidence>
<evidence type="ECO:0000256" key="2">
    <source>
        <dbReference type="ARBA" id="ARBA00023125"/>
    </source>
</evidence>
<dbReference type="PANTHER" id="PTHR47506:SF6">
    <property type="entry name" value="HTH-TYPE TRANSCRIPTIONAL REPRESSOR NEMR"/>
    <property type="match status" value="1"/>
</dbReference>
<feature type="DNA-binding region" description="H-T-H motif" evidence="4">
    <location>
        <begin position="23"/>
        <end position="42"/>
    </location>
</feature>
<accession>A0AAJ2KYF3</accession>
<dbReference type="PROSITE" id="PS50977">
    <property type="entry name" value="HTH_TETR_2"/>
    <property type="match status" value="1"/>
</dbReference>
<dbReference type="Pfam" id="PF00440">
    <property type="entry name" value="TetR_N"/>
    <property type="match status" value="1"/>
</dbReference>
<keyword evidence="1" id="KW-0805">Transcription regulation</keyword>
<evidence type="ECO:0000259" key="5">
    <source>
        <dbReference type="PROSITE" id="PS50977"/>
    </source>
</evidence>
<dbReference type="SUPFAM" id="SSF46689">
    <property type="entry name" value="Homeodomain-like"/>
    <property type="match status" value="1"/>
</dbReference>
<keyword evidence="3" id="KW-0804">Transcription</keyword>
<dbReference type="PANTHER" id="PTHR47506">
    <property type="entry name" value="TRANSCRIPTIONAL REGULATORY PROTEIN"/>
    <property type="match status" value="1"/>
</dbReference>